<evidence type="ECO:0000313" key="3">
    <source>
        <dbReference type="Proteomes" id="UP000567293"/>
    </source>
</evidence>
<dbReference type="GO" id="GO:0008757">
    <property type="term" value="F:S-adenosylmethionine-dependent methyltransferase activity"/>
    <property type="evidence" value="ECO:0007669"/>
    <property type="project" value="InterPro"/>
</dbReference>
<dbReference type="PANTHER" id="PTHR43861">
    <property type="entry name" value="TRANS-ACONITATE 2-METHYLTRANSFERASE-RELATED"/>
    <property type="match status" value="1"/>
</dbReference>
<dbReference type="InterPro" id="IPR013216">
    <property type="entry name" value="Methyltransf_11"/>
</dbReference>
<dbReference type="PANTHER" id="PTHR43861:SF1">
    <property type="entry name" value="TRANS-ACONITATE 2-METHYLTRANSFERASE"/>
    <property type="match status" value="1"/>
</dbReference>
<evidence type="ECO:0000259" key="1">
    <source>
        <dbReference type="Pfam" id="PF08241"/>
    </source>
</evidence>
<evidence type="ECO:0000313" key="2">
    <source>
        <dbReference type="EMBL" id="MBA0086543.1"/>
    </source>
</evidence>
<keyword evidence="3" id="KW-1185">Reference proteome</keyword>
<dbReference type="Pfam" id="PF08241">
    <property type="entry name" value="Methyltransf_11"/>
    <property type="match status" value="1"/>
</dbReference>
<dbReference type="AlphaFoldDB" id="A0A7V8NS99"/>
<keyword evidence="2" id="KW-0489">Methyltransferase</keyword>
<keyword evidence="2" id="KW-0808">Transferase</keyword>
<feature type="non-terminal residue" evidence="2">
    <location>
        <position position="1"/>
    </location>
</feature>
<dbReference type="Gene3D" id="3.40.50.150">
    <property type="entry name" value="Vaccinia Virus protein VP39"/>
    <property type="match status" value="1"/>
</dbReference>
<protein>
    <submittedName>
        <fullName evidence="2">Class I SAM-dependent methyltransferase</fullName>
    </submittedName>
</protein>
<dbReference type="GO" id="GO:0032259">
    <property type="term" value="P:methylation"/>
    <property type="evidence" value="ECO:0007669"/>
    <property type="project" value="UniProtKB-KW"/>
</dbReference>
<sequence>PVLEKMHLVPADNVLDVGCGAGWLSRRLGKLLPQGRVVGMDVSDEMIRRARRASVDFENVVFVTGEVEEIPWEPNFFSHVVSVESSYYWPDPVVGIREIFRVLKPGGAAWMLINYYRDNPHVHQWGGLLEVETHLLSAAEWSELFRAAGFGNVEPERVRDHSPTPEVYTGRWFRDAAELRAFKAEGALLVHGAKEGKA</sequence>
<dbReference type="InterPro" id="IPR029063">
    <property type="entry name" value="SAM-dependent_MTases_sf"/>
</dbReference>
<feature type="domain" description="Methyltransferase type 11" evidence="1">
    <location>
        <begin position="15"/>
        <end position="109"/>
    </location>
</feature>
<dbReference type="CDD" id="cd02440">
    <property type="entry name" value="AdoMet_MTases"/>
    <property type="match status" value="1"/>
</dbReference>
<dbReference type="SUPFAM" id="SSF53335">
    <property type="entry name" value="S-adenosyl-L-methionine-dependent methyltransferases"/>
    <property type="match status" value="1"/>
</dbReference>
<proteinExistence type="predicted"/>
<name>A0A7V8NS99_9BACT</name>
<accession>A0A7V8NS99</accession>
<organism evidence="2 3">
    <name type="scientific">Candidatus Acidiferrum panamense</name>
    <dbReference type="NCBI Taxonomy" id="2741543"/>
    <lineage>
        <taxon>Bacteria</taxon>
        <taxon>Pseudomonadati</taxon>
        <taxon>Acidobacteriota</taxon>
        <taxon>Terriglobia</taxon>
        <taxon>Candidatus Acidiferrales</taxon>
        <taxon>Candidatus Acidiferrum</taxon>
    </lineage>
</organism>
<dbReference type="EMBL" id="JACDQQ010001564">
    <property type="protein sequence ID" value="MBA0086543.1"/>
    <property type="molecule type" value="Genomic_DNA"/>
</dbReference>
<gene>
    <name evidence="2" type="ORF">HRJ53_16305</name>
</gene>
<dbReference type="Proteomes" id="UP000567293">
    <property type="component" value="Unassembled WGS sequence"/>
</dbReference>
<comment type="caution">
    <text evidence="2">The sequence shown here is derived from an EMBL/GenBank/DDBJ whole genome shotgun (WGS) entry which is preliminary data.</text>
</comment>
<reference evidence="2" key="1">
    <citation type="submission" date="2020-06" db="EMBL/GenBank/DDBJ databases">
        <title>Legume-microbial interactions unlock mineral nutrients during tropical forest succession.</title>
        <authorList>
            <person name="Epihov D.Z."/>
        </authorList>
    </citation>
    <scope>NUCLEOTIDE SEQUENCE [LARGE SCALE GENOMIC DNA]</scope>
    <source>
        <strain evidence="2">Pan2503</strain>
    </source>
</reference>